<evidence type="ECO:0000259" key="2">
    <source>
        <dbReference type="PROSITE" id="PS50017"/>
    </source>
</evidence>
<proteinExistence type="predicted"/>
<dbReference type="EnsemblMetazoa" id="XM_020007775.1">
    <property type="protein sequence ID" value="XP_019863334.1"/>
    <property type="gene ID" value="LOC105316517"/>
</dbReference>
<feature type="compositionally biased region" description="Low complexity" evidence="1">
    <location>
        <begin position="291"/>
        <end position="311"/>
    </location>
</feature>
<evidence type="ECO:0000313" key="4">
    <source>
        <dbReference type="Proteomes" id="UP000007879"/>
    </source>
</evidence>
<feature type="compositionally biased region" description="Acidic residues" evidence="1">
    <location>
        <begin position="211"/>
        <end position="223"/>
    </location>
</feature>
<dbReference type="Gene3D" id="1.10.533.10">
    <property type="entry name" value="Death Domain, Fas"/>
    <property type="match status" value="1"/>
</dbReference>
<dbReference type="AlphaFoldDB" id="A0A1X7VLR2"/>
<feature type="region of interest" description="Disordered" evidence="1">
    <location>
        <begin position="651"/>
        <end position="680"/>
    </location>
</feature>
<dbReference type="InParanoid" id="A0A1X7VLR2"/>
<reference evidence="3" key="2">
    <citation type="submission" date="2017-05" db="UniProtKB">
        <authorList>
            <consortium name="EnsemblMetazoa"/>
        </authorList>
    </citation>
    <scope>IDENTIFICATION</scope>
</reference>
<evidence type="ECO:0000313" key="3">
    <source>
        <dbReference type="EnsemblMetazoa" id="Aqu2.1.41321_001"/>
    </source>
</evidence>
<feature type="domain" description="Death" evidence="2">
    <location>
        <begin position="37"/>
        <end position="112"/>
    </location>
</feature>
<dbReference type="KEGG" id="aqu:105316517"/>
<name>A0A1X7VLR2_AMPQE</name>
<evidence type="ECO:0000256" key="1">
    <source>
        <dbReference type="SAM" id="MobiDB-lite"/>
    </source>
</evidence>
<dbReference type="STRING" id="400682.A0A1X7VLR2"/>
<sequence>MALVFRERKIRKMDLLEMNELLEVIDGLQRSNFPPKKWFDLGLTVGLLLQTLETIESDNRGNPHLCLRACLSKWLARVDNVSRVGQPTFEALGEALCRIGLEDVSEKVLKILDPGMHYFQKYVESQLQISEDTLYMLYTEGLITKKEIAQVEKKGFHLIDEPLKALSDKIADDKEKLIAFANILLISKTPRESQDFALELLRDYGYFIPEPEPEAETETDISPETDTRPETDTAPDTDTTRPETDTAPETDTTRPETDTAPETEPVPDEAAAIPPQPPLPISPSSSPPRPLSSSSSTHNTPPTTPTEETPPANEQPLEPAPPPLTYEDMKTKLSTLLDKLFPIIVNKIGNFADFRHYLDRGLPELRPHLPPTQTFEEATKLVNLRTTVIHVEGYRSLVDRFEMENGKPLVDEYETEIDRFCSQTTLDLVLGIKFLPLVVLKCETIKIAMEWENYHEKTLDHVRELKKTIFGSLYTRITIRQIYWDEEEETIVILLQFPRYLTDSMLVTSQRNVDDVKDLGLAQLLVGHYPIFDRVPDDKELRELYERKRTVQKEVKKLKVAIKEKDELIKKQEEEMEELKKSIEENEEYIELMSVPDDELQERIDNKEKMIKAMDHEIEDLKKQLQENPGVEEELEKAEKEVEVLRTKLAELETQMQEKPPSASLKKDQETQSDPDKEQMTMLESLQLFRFMMTEQRIDIPAIKRIQTDSSSSNEKAAMFLKTVEENPDVLAALRKAKKDLDKSGSSGGGAAGP</sequence>
<dbReference type="EnsemblMetazoa" id="Aqu2.1.41321_001">
    <property type="protein sequence ID" value="Aqu2.1.41321_001"/>
    <property type="gene ID" value="Aqu2.1.41321"/>
</dbReference>
<accession>A0A1X7VLR2</accession>
<dbReference type="InterPro" id="IPR000488">
    <property type="entry name" value="Death_dom"/>
</dbReference>
<organism evidence="3">
    <name type="scientific">Amphimedon queenslandica</name>
    <name type="common">Sponge</name>
    <dbReference type="NCBI Taxonomy" id="400682"/>
    <lineage>
        <taxon>Eukaryota</taxon>
        <taxon>Metazoa</taxon>
        <taxon>Porifera</taxon>
        <taxon>Demospongiae</taxon>
        <taxon>Heteroscleromorpha</taxon>
        <taxon>Haplosclerida</taxon>
        <taxon>Niphatidae</taxon>
        <taxon>Amphimedon</taxon>
    </lineage>
</organism>
<feature type="compositionally biased region" description="Pro residues" evidence="1">
    <location>
        <begin position="274"/>
        <end position="290"/>
    </location>
</feature>
<protein>
    <recommendedName>
        <fullName evidence="2">Death domain-containing protein</fullName>
    </recommendedName>
</protein>
<dbReference type="SUPFAM" id="SSF47986">
    <property type="entry name" value="DEATH domain"/>
    <property type="match status" value="1"/>
</dbReference>
<feature type="compositionally biased region" description="Basic and acidic residues" evidence="1">
    <location>
        <begin position="665"/>
        <end position="679"/>
    </location>
</feature>
<dbReference type="PROSITE" id="PS50017">
    <property type="entry name" value="DEATH_DOMAIN"/>
    <property type="match status" value="1"/>
</dbReference>
<keyword evidence="4" id="KW-1185">Reference proteome</keyword>
<dbReference type="Proteomes" id="UP000007879">
    <property type="component" value="Unassembled WGS sequence"/>
</dbReference>
<feature type="region of interest" description="Disordered" evidence="1">
    <location>
        <begin position="210"/>
        <end position="327"/>
    </location>
</feature>
<dbReference type="InterPro" id="IPR011029">
    <property type="entry name" value="DEATH-like_dom_sf"/>
</dbReference>
<gene>
    <name evidence="3" type="primary">105316517</name>
</gene>
<dbReference type="GO" id="GO:0007165">
    <property type="term" value="P:signal transduction"/>
    <property type="evidence" value="ECO:0007669"/>
    <property type="project" value="InterPro"/>
</dbReference>
<dbReference type="CDD" id="cd01670">
    <property type="entry name" value="Death"/>
    <property type="match status" value="1"/>
</dbReference>
<reference evidence="4" key="1">
    <citation type="journal article" date="2010" name="Nature">
        <title>The Amphimedon queenslandica genome and the evolution of animal complexity.</title>
        <authorList>
            <person name="Srivastava M."/>
            <person name="Simakov O."/>
            <person name="Chapman J."/>
            <person name="Fahey B."/>
            <person name="Gauthier M.E."/>
            <person name="Mitros T."/>
            <person name="Richards G.S."/>
            <person name="Conaco C."/>
            <person name="Dacre M."/>
            <person name="Hellsten U."/>
            <person name="Larroux C."/>
            <person name="Putnam N.H."/>
            <person name="Stanke M."/>
            <person name="Adamska M."/>
            <person name="Darling A."/>
            <person name="Degnan S.M."/>
            <person name="Oakley T.H."/>
            <person name="Plachetzki D.C."/>
            <person name="Zhai Y."/>
            <person name="Adamski M."/>
            <person name="Calcino A."/>
            <person name="Cummins S.F."/>
            <person name="Goodstein D.M."/>
            <person name="Harris C."/>
            <person name="Jackson D.J."/>
            <person name="Leys S.P."/>
            <person name="Shu S."/>
            <person name="Woodcroft B.J."/>
            <person name="Vervoort M."/>
            <person name="Kosik K.S."/>
            <person name="Manning G."/>
            <person name="Degnan B.M."/>
            <person name="Rokhsar D.S."/>
        </authorList>
    </citation>
    <scope>NUCLEOTIDE SEQUENCE [LARGE SCALE GENOMIC DNA]</scope>
</reference>